<feature type="domain" description="D-isomer specific 2-hydroxyacid dehydrogenase catalytic" evidence="4">
    <location>
        <begin position="19"/>
        <end position="311"/>
    </location>
</feature>
<dbReference type="RefSeq" id="WP_266123186.1">
    <property type="nucleotide sequence ID" value="NZ_JAJHNU010000003.1"/>
</dbReference>
<evidence type="ECO:0000313" key="6">
    <source>
        <dbReference type="EMBL" id="MDN4121805.1"/>
    </source>
</evidence>
<dbReference type="SUPFAM" id="SSF52283">
    <property type="entry name" value="Formate/glycerate dehydrogenase catalytic domain-like"/>
    <property type="match status" value="1"/>
</dbReference>
<dbReference type="CDD" id="cd12156">
    <property type="entry name" value="HPPR"/>
    <property type="match status" value="1"/>
</dbReference>
<dbReference type="InterPro" id="IPR050223">
    <property type="entry name" value="D-isomer_2-hydroxyacid_DH"/>
</dbReference>
<dbReference type="Proteomes" id="UP001168613">
    <property type="component" value="Unassembled WGS sequence"/>
</dbReference>
<dbReference type="SUPFAM" id="SSF51735">
    <property type="entry name" value="NAD(P)-binding Rossmann-fold domains"/>
    <property type="match status" value="1"/>
</dbReference>
<dbReference type="InterPro" id="IPR006139">
    <property type="entry name" value="D-isomer_2_OHA_DH_cat_dom"/>
</dbReference>
<name>A0ABT8EL14_9BURK</name>
<keyword evidence="7" id="KW-1185">Reference proteome</keyword>
<dbReference type="PANTHER" id="PTHR10996">
    <property type="entry name" value="2-HYDROXYACID DEHYDROGENASE-RELATED"/>
    <property type="match status" value="1"/>
</dbReference>
<keyword evidence="2" id="KW-0520">NAD</keyword>
<dbReference type="EMBL" id="JAJHNU010000003">
    <property type="protein sequence ID" value="MDN4121805.1"/>
    <property type="molecule type" value="Genomic_DNA"/>
</dbReference>
<evidence type="ECO:0000259" key="4">
    <source>
        <dbReference type="Pfam" id="PF00389"/>
    </source>
</evidence>
<reference evidence="6" key="1">
    <citation type="submission" date="2021-11" db="EMBL/GenBank/DDBJ databases">
        <title>Draft genome sequence of Alcaligenes endophyticus type strain CCUG 75668T.</title>
        <authorList>
            <person name="Salva-Serra F."/>
            <person name="Duran R.E."/>
            <person name="Seeger M."/>
            <person name="Moore E.R.B."/>
            <person name="Jaen-Luchoro D."/>
        </authorList>
    </citation>
    <scope>NUCLEOTIDE SEQUENCE</scope>
    <source>
        <strain evidence="6">CCUG 75668</strain>
    </source>
</reference>
<dbReference type="Pfam" id="PF02826">
    <property type="entry name" value="2-Hacid_dh_C"/>
    <property type="match status" value="1"/>
</dbReference>
<dbReference type="InterPro" id="IPR006140">
    <property type="entry name" value="D-isomer_DH_NAD-bd"/>
</dbReference>
<dbReference type="Gene3D" id="3.40.50.720">
    <property type="entry name" value="NAD(P)-binding Rossmann-like Domain"/>
    <property type="match status" value="2"/>
</dbReference>
<evidence type="ECO:0000256" key="2">
    <source>
        <dbReference type="ARBA" id="ARBA00023027"/>
    </source>
</evidence>
<comment type="caution">
    <text evidence="6">The sequence shown here is derived from an EMBL/GenBank/DDBJ whole genome shotgun (WGS) entry which is preliminary data.</text>
</comment>
<evidence type="ECO:0000256" key="1">
    <source>
        <dbReference type="ARBA" id="ARBA00023002"/>
    </source>
</evidence>
<organism evidence="6 7">
    <name type="scientific">Alcaligenes endophyticus</name>
    <dbReference type="NCBI Taxonomy" id="1929088"/>
    <lineage>
        <taxon>Bacteria</taxon>
        <taxon>Pseudomonadati</taxon>
        <taxon>Pseudomonadota</taxon>
        <taxon>Betaproteobacteria</taxon>
        <taxon>Burkholderiales</taxon>
        <taxon>Alcaligenaceae</taxon>
        <taxon>Alcaligenes</taxon>
    </lineage>
</organism>
<evidence type="ECO:0000256" key="3">
    <source>
        <dbReference type="RuleBase" id="RU003719"/>
    </source>
</evidence>
<evidence type="ECO:0000313" key="7">
    <source>
        <dbReference type="Proteomes" id="UP001168613"/>
    </source>
</evidence>
<dbReference type="Pfam" id="PF00389">
    <property type="entry name" value="2-Hacid_dh"/>
    <property type="match status" value="1"/>
</dbReference>
<proteinExistence type="inferred from homology"/>
<sequence length="316" mass="33905">MSKAILLQLIPVAEHPLLETLDQSYERILLPNALSSAELSALAPRVELILTSATTPTPAALIDRLPALKAICSAGVGYDAIDVSYAQQKNILVSNTPDVLNDCVADLAWGLLISTIRKIPQADRFVRQNAWTAHHTFPLSNRVSGKKLGIVGLGRIGDAIAQRGQGFSMQIRYHNRHQRPDVAWTYAETLLELAQWADILLIATVGGESTRHLIDHSILKALGPQGVLINIARGSVVDQDALISALQNGSLGAAGLDVYADEPGVPAALRELDQVVLTPHIASATQETRTTMLELALSNLLSVHSSGRCLTPIPTI</sequence>
<dbReference type="InterPro" id="IPR036291">
    <property type="entry name" value="NAD(P)-bd_dom_sf"/>
</dbReference>
<evidence type="ECO:0000259" key="5">
    <source>
        <dbReference type="Pfam" id="PF02826"/>
    </source>
</evidence>
<gene>
    <name evidence="6" type="ORF">LMS43_10930</name>
</gene>
<keyword evidence="1 3" id="KW-0560">Oxidoreductase</keyword>
<dbReference type="PANTHER" id="PTHR10996:SF178">
    <property type="entry name" value="2-HYDROXYACID DEHYDROGENASE YGL185C-RELATED"/>
    <property type="match status" value="1"/>
</dbReference>
<accession>A0ABT8EL14</accession>
<dbReference type="InterPro" id="IPR029752">
    <property type="entry name" value="D-isomer_DH_CS1"/>
</dbReference>
<feature type="domain" description="D-isomer specific 2-hydroxyacid dehydrogenase NAD-binding" evidence="5">
    <location>
        <begin position="110"/>
        <end position="282"/>
    </location>
</feature>
<comment type="similarity">
    <text evidence="3">Belongs to the D-isomer specific 2-hydroxyacid dehydrogenase family.</text>
</comment>
<protein>
    <submittedName>
        <fullName evidence="6">2-hydroxyacid dehydrogenase</fullName>
    </submittedName>
</protein>
<dbReference type="PROSITE" id="PS00065">
    <property type="entry name" value="D_2_HYDROXYACID_DH_1"/>
    <property type="match status" value="1"/>
</dbReference>